<dbReference type="AlphaFoldDB" id="A0AAU9J708"/>
<evidence type="ECO:0000256" key="1">
    <source>
        <dbReference type="SAM" id="MobiDB-lite"/>
    </source>
</evidence>
<proteinExistence type="predicted"/>
<accession>A0AAU9J708</accession>
<dbReference type="Proteomes" id="UP001162131">
    <property type="component" value="Unassembled WGS sequence"/>
</dbReference>
<organism evidence="3 4">
    <name type="scientific">Blepharisma stoltei</name>
    <dbReference type="NCBI Taxonomy" id="1481888"/>
    <lineage>
        <taxon>Eukaryota</taxon>
        <taxon>Sar</taxon>
        <taxon>Alveolata</taxon>
        <taxon>Ciliophora</taxon>
        <taxon>Postciliodesmatophora</taxon>
        <taxon>Heterotrichea</taxon>
        <taxon>Heterotrichida</taxon>
        <taxon>Blepharismidae</taxon>
        <taxon>Blepharisma</taxon>
    </lineage>
</organism>
<comment type="caution">
    <text evidence="3">The sequence shown here is derived from an EMBL/GenBank/DDBJ whole genome shotgun (WGS) entry which is preliminary data.</text>
</comment>
<gene>
    <name evidence="3" type="ORF">BSTOLATCC_MIC27557</name>
</gene>
<feature type="region of interest" description="Disordered" evidence="1">
    <location>
        <begin position="287"/>
        <end position="314"/>
    </location>
</feature>
<feature type="signal peptide" evidence="2">
    <location>
        <begin position="1"/>
        <end position="15"/>
    </location>
</feature>
<evidence type="ECO:0000256" key="2">
    <source>
        <dbReference type="SAM" id="SignalP"/>
    </source>
</evidence>
<name>A0AAU9J708_9CILI</name>
<feature type="compositionally biased region" description="Acidic residues" evidence="1">
    <location>
        <begin position="336"/>
        <end position="352"/>
    </location>
</feature>
<feature type="chain" id="PRO_5043706558" evidence="2">
    <location>
        <begin position="16"/>
        <end position="438"/>
    </location>
</feature>
<dbReference type="EMBL" id="CAJZBQ010000027">
    <property type="protein sequence ID" value="CAG9320985.1"/>
    <property type="molecule type" value="Genomic_DNA"/>
</dbReference>
<keyword evidence="4" id="KW-1185">Reference proteome</keyword>
<feature type="region of interest" description="Disordered" evidence="1">
    <location>
        <begin position="336"/>
        <end position="382"/>
    </location>
</feature>
<keyword evidence="2" id="KW-0732">Signal</keyword>
<evidence type="ECO:0000313" key="4">
    <source>
        <dbReference type="Proteomes" id="UP001162131"/>
    </source>
</evidence>
<reference evidence="3" key="1">
    <citation type="submission" date="2021-09" db="EMBL/GenBank/DDBJ databases">
        <authorList>
            <consortium name="AG Swart"/>
            <person name="Singh M."/>
            <person name="Singh A."/>
            <person name="Seah K."/>
            <person name="Emmerich C."/>
        </authorList>
    </citation>
    <scope>NUCLEOTIDE SEQUENCE</scope>
    <source>
        <strain evidence="3">ATCC30299</strain>
    </source>
</reference>
<evidence type="ECO:0000313" key="3">
    <source>
        <dbReference type="EMBL" id="CAG9320985.1"/>
    </source>
</evidence>
<protein>
    <submittedName>
        <fullName evidence="3">Uncharacterized protein</fullName>
    </submittedName>
</protein>
<sequence length="438" mass="49313">MIILLLCSILGVYSGAPGLFKAPTLLSKSSQPKSSWDLTMEEFDALQNNFKRSYNDFVKWGEKLHELKMQASDEILKELFGNVGRRDFKKEIRRCGLFTHVEADLKYVKNVCKADSPSYEFIKDILSSLKESASSCETLPVKHKDEIIKIYEEYGNKPTSFLEIEESIMEAILQGEGSVGFLENMLGVGMESNAEMELKDMDNASEDKKVKPKFIELEKGGVFESVVLIEDNKKSDNLSEEEIEGDLVEELEDVSEDLQDSDEGLIQQIDIIPPVDLQTGPEEILESLEEESSENLESEEEEEEESLQSVEDADETALISVEETAADEPVLIDAEESVAESEQESEMVEEGQDNNSEIKEEANDIKTDTASEQVSKPASEKVDDIKSVDEIIENPLQTIIDNYAKDTENLCNEFHELVSQIIKLTDSGHIIMNRFFIE</sequence>
<feature type="compositionally biased region" description="Basic and acidic residues" evidence="1">
    <location>
        <begin position="356"/>
        <end position="369"/>
    </location>
</feature>